<gene>
    <name evidence="1" type="ORF">MACJ_003804</name>
</gene>
<dbReference type="Proteomes" id="UP000244803">
    <property type="component" value="Chromosome 3"/>
</dbReference>
<dbReference type="AlphaFoldDB" id="A0A976SKN9"/>
<evidence type="ECO:0000313" key="2">
    <source>
        <dbReference type="Proteomes" id="UP000244803"/>
    </source>
</evidence>
<reference evidence="1" key="1">
    <citation type="submission" date="2022-07" db="EMBL/GenBank/DDBJ databases">
        <title>Evaluation of T. orientalis genome assembly methods using nanopore sequencing and analysis of variation between genomes.</title>
        <authorList>
            <person name="Yam J."/>
            <person name="Micallef M.L."/>
            <person name="Liu M."/>
            <person name="Djordjevic S.P."/>
            <person name="Bogema D.R."/>
            <person name="Jenkins C."/>
        </authorList>
    </citation>
    <scope>NUCLEOTIDE SEQUENCE</scope>
    <source>
        <strain evidence="1">Fish Creek</strain>
    </source>
</reference>
<proteinExistence type="predicted"/>
<name>A0A976SKN9_THEOR</name>
<dbReference type="EMBL" id="CP056066">
    <property type="protein sequence ID" value="UVC54267.1"/>
    <property type="molecule type" value="Genomic_DNA"/>
</dbReference>
<organism evidence="1 2">
    <name type="scientific">Theileria orientalis</name>
    <dbReference type="NCBI Taxonomy" id="68886"/>
    <lineage>
        <taxon>Eukaryota</taxon>
        <taxon>Sar</taxon>
        <taxon>Alveolata</taxon>
        <taxon>Apicomplexa</taxon>
        <taxon>Aconoidasida</taxon>
        <taxon>Piroplasmida</taxon>
        <taxon>Theileriidae</taxon>
        <taxon>Theileria</taxon>
    </lineage>
</organism>
<sequence length="28" mass="3282">MALVSFFLVNLYRFNPDDRTICFASNNL</sequence>
<accession>A0A976SKN9</accession>
<evidence type="ECO:0000313" key="1">
    <source>
        <dbReference type="EMBL" id="UVC54267.1"/>
    </source>
</evidence>
<protein>
    <submittedName>
        <fullName evidence="1">Uncharacterized protein</fullName>
    </submittedName>
</protein>